<dbReference type="EMBL" id="UZAH01028114">
    <property type="protein sequence ID" value="VDO97747.1"/>
    <property type="molecule type" value="Genomic_DNA"/>
</dbReference>
<organism evidence="2 3">
    <name type="scientific">Heligmosomoides polygyrus</name>
    <name type="common">Parasitic roundworm</name>
    <dbReference type="NCBI Taxonomy" id="6339"/>
    <lineage>
        <taxon>Eukaryota</taxon>
        <taxon>Metazoa</taxon>
        <taxon>Ecdysozoa</taxon>
        <taxon>Nematoda</taxon>
        <taxon>Chromadorea</taxon>
        <taxon>Rhabditida</taxon>
        <taxon>Rhabditina</taxon>
        <taxon>Rhabditomorpha</taxon>
        <taxon>Strongyloidea</taxon>
        <taxon>Heligmosomidae</taxon>
        <taxon>Heligmosomoides</taxon>
    </lineage>
</organism>
<gene>
    <name evidence="1" type="ORF">HPBE_LOCUS13881</name>
</gene>
<evidence type="ECO:0000313" key="1">
    <source>
        <dbReference type="EMBL" id="VDO97747.1"/>
    </source>
</evidence>
<proteinExistence type="predicted"/>
<accession>A0A3P8ALH6</accession>
<dbReference type="OrthoDB" id="5872378at2759"/>
<protein>
    <submittedName>
        <fullName evidence="3">ORF23</fullName>
    </submittedName>
</protein>
<dbReference type="AlphaFoldDB" id="A0A183FYW3"/>
<sequence length="621" mass="68758">MADAPTYGTPPERCTETPTPQRGVIVALGSIPVSKSQPVWLCPGDQHDPFLRIPLDYNCSHLLSDLSSPPRNLSIHVFRPNTRRYDSPASLCKIVEHTVIYSVNFFGARAESHYESHRSVTVEHCRRMQTHKRCEFGMLSSSDGIYKTPNSLVYDWPSAPFGCCVEHTLSVTNCYLVPTTVHGRHGSSVPESPVGYLRHCAYREGSCVLHDGSLLAVEGAVQGSISTLFYHALAALCDRTTTLAFSLLTALAIDPTEVVRKLLNREDVSAIYHGNGVIQLRRCIPIPASQYNYMPFNGTCFSKPDEGLPETPESKFGVTDLAVTPLPQVLHELDDTAAVLGRDAKRLRDSTVDAISDAVDDRMRMVPTIATLAPDGSAPRIPFFSGTTDGLQLSAWLRRFDDIALTRVVPLDSEQKANLLIAYLEGVAREKIEELSEGDRRSFDAVVNHLRSFFEGPHHRYMARQMLSSCRQETTEPSVIFANRLLVLVRAATAGQDSAVQERVLEEFVARLRPDIRYFVKLDNPASFEQAVNRAQTVEQLLAEATTNGLIDSPVVRNTAGAMHRDANLRTPQRGSSASIAEDEVTWLGNAHPRRCNSDKSHQVRDPLYLLLITSVRGGDR</sequence>
<dbReference type="Proteomes" id="UP000050761">
    <property type="component" value="Unassembled WGS sequence"/>
</dbReference>
<reference evidence="3" key="2">
    <citation type="submission" date="2019-09" db="UniProtKB">
        <authorList>
            <consortium name="WormBaseParasite"/>
        </authorList>
    </citation>
    <scope>IDENTIFICATION</scope>
</reference>
<keyword evidence="2" id="KW-1185">Reference proteome</keyword>
<evidence type="ECO:0000313" key="3">
    <source>
        <dbReference type="WBParaSite" id="HPBE_0001388001-mRNA-1"/>
    </source>
</evidence>
<accession>A0A183FYW3</accession>
<name>A0A183FYW3_HELPZ</name>
<reference evidence="1 2" key="1">
    <citation type="submission" date="2018-11" db="EMBL/GenBank/DDBJ databases">
        <authorList>
            <consortium name="Pathogen Informatics"/>
        </authorList>
    </citation>
    <scope>NUCLEOTIDE SEQUENCE [LARGE SCALE GENOMIC DNA]</scope>
</reference>
<evidence type="ECO:0000313" key="2">
    <source>
        <dbReference type="Proteomes" id="UP000050761"/>
    </source>
</evidence>
<dbReference type="WBParaSite" id="HPBE_0001388001-mRNA-1">
    <property type="protein sequence ID" value="HPBE_0001388001-mRNA-1"/>
    <property type="gene ID" value="HPBE_0001388001"/>
</dbReference>